<keyword evidence="6" id="KW-0670">Pyruvate</keyword>
<dbReference type="EC" id="1.2.4.4" evidence="4"/>
<keyword evidence="2 4" id="KW-0560">Oxidoreductase</keyword>
<dbReference type="InterPro" id="IPR050771">
    <property type="entry name" value="Alpha-ketoacid_DH_E1_comp"/>
</dbReference>
<sequence>MTLNGARDELGIWRQLVQARSFDQAMCEHNPHWHEARGEEAVIVGGFAGLEVTDVVAPHFRGACAVALLRGSTPEQLAANVFGTYRSQSLGNWRGDICPSPSSNFIGMFSGSLGTSVSYATGAALHLKRQSSEAIAVCAFGDGTVNSGIVYESMNIASMLQLPIVYICQNNQYATSLPASVAIAGNDVSARARACGMPAVDVDGNDVDDVIRNRNQAVERARHGAGPSFIHAKTYRLGGHYMTDPEVYRTAEEVSCWEARDPLTRYRDSLADKGVLSHKEAQEHIASENQQMLEIIAEAKQEREHDLLNRSPYSEDWRAAS</sequence>
<dbReference type="GO" id="GO:0000287">
    <property type="term" value="F:magnesium ion binding"/>
    <property type="evidence" value="ECO:0007669"/>
    <property type="project" value="UniProtKB-ARBA"/>
</dbReference>
<evidence type="ECO:0000259" key="5">
    <source>
        <dbReference type="Pfam" id="PF00676"/>
    </source>
</evidence>
<keyword evidence="7" id="KW-1185">Reference proteome</keyword>
<dbReference type="CDD" id="cd02000">
    <property type="entry name" value="TPP_E1_PDC_ADC_BCADC"/>
    <property type="match status" value="1"/>
</dbReference>
<evidence type="ECO:0000313" key="6">
    <source>
        <dbReference type="EMBL" id="SDS20617.1"/>
    </source>
</evidence>
<proteinExistence type="inferred from homology"/>
<dbReference type="InterPro" id="IPR001017">
    <property type="entry name" value="DH_E1"/>
</dbReference>
<dbReference type="Proteomes" id="UP000199597">
    <property type="component" value="Chromosome I"/>
</dbReference>
<dbReference type="Pfam" id="PF00676">
    <property type="entry name" value="E1_dh"/>
    <property type="match status" value="1"/>
</dbReference>
<feature type="domain" description="Dehydrogenase E1 component" evidence="5">
    <location>
        <begin position="34"/>
        <end position="305"/>
    </location>
</feature>
<comment type="catalytic activity">
    <reaction evidence="4">
        <text>N(6)-[(R)-lipoyl]-L-lysyl-[protein] + 3-methyl-2-oxobutanoate + H(+) = N(6)-[(R)-S(8)-2-methylpropanoyldihydrolipoyl]-L-lysyl-[protein] + CO2</text>
        <dbReference type="Rhea" id="RHEA:13457"/>
        <dbReference type="Rhea" id="RHEA-COMP:10474"/>
        <dbReference type="Rhea" id="RHEA-COMP:10497"/>
        <dbReference type="ChEBI" id="CHEBI:11851"/>
        <dbReference type="ChEBI" id="CHEBI:15378"/>
        <dbReference type="ChEBI" id="CHEBI:16526"/>
        <dbReference type="ChEBI" id="CHEBI:83099"/>
        <dbReference type="ChEBI" id="CHEBI:83142"/>
        <dbReference type="EC" id="1.2.4.4"/>
    </reaction>
</comment>
<organism evidence="6 7">
    <name type="scientific">Brevibacterium siliguriense</name>
    <dbReference type="NCBI Taxonomy" id="1136497"/>
    <lineage>
        <taxon>Bacteria</taxon>
        <taxon>Bacillati</taxon>
        <taxon>Actinomycetota</taxon>
        <taxon>Actinomycetes</taxon>
        <taxon>Micrococcales</taxon>
        <taxon>Brevibacteriaceae</taxon>
        <taxon>Brevibacterium</taxon>
    </lineage>
</organism>
<dbReference type="SUPFAM" id="SSF52518">
    <property type="entry name" value="Thiamin diphosphate-binding fold (THDP-binding)"/>
    <property type="match status" value="1"/>
</dbReference>
<dbReference type="GO" id="GO:0003863">
    <property type="term" value="F:branched-chain 2-oxo acid dehydrogenase activity"/>
    <property type="evidence" value="ECO:0007669"/>
    <property type="project" value="UniProtKB-EC"/>
</dbReference>
<reference evidence="7" key="1">
    <citation type="submission" date="2016-10" db="EMBL/GenBank/DDBJ databases">
        <authorList>
            <person name="Varghese N."/>
            <person name="Submissions S."/>
        </authorList>
    </citation>
    <scope>NUCLEOTIDE SEQUENCE [LARGE SCALE GENOMIC DNA]</scope>
    <source>
        <strain evidence="7">DSM 23676</strain>
    </source>
</reference>
<dbReference type="AlphaFoldDB" id="A0A1H1QBF2"/>
<dbReference type="Gene3D" id="3.40.50.970">
    <property type="match status" value="1"/>
</dbReference>
<accession>A0A1H1QBF2</accession>
<comment type="function">
    <text evidence="4">The branched-chain alpha-keto dehydrogenase complex catalyzes the overall conversion of alpha-keto acids to acyl-CoA and CO(2). It contains multiple copies of three enzymatic components: branched-chain alpha-keto acid decarboxylase (E1), lipoamide acyltransferase (E2) and lipoamide dehydrogenase (E3).</text>
</comment>
<comment type="cofactor">
    <cofactor evidence="1 4">
        <name>thiamine diphosphate</name>
        <dbReference type="ChEBI" id="CHEBI:58937"/>
    </cofactor>
</comment>
<dbReference type="RefSeq" id="WP_092011238.1">
    <property type="nucleotide sequence ID" value="NZ_LT629766.1"/>
</dbReference>
<evidence type="ECO:0000256" key="3">
    <source>
        <dbReference type="ARBA" id="ARBA00023052"/>
    </source>
</evidence>
<dbReference type="EMBL" id="LT629766">
    <property type="protein sequence ID" value="SDS20617.1"/>
    <property type="molecule type" value="Genomic_DNA"/>
</dbReference>
<evidence type="ECO:0000256" key="1">
    <source>
        <dbReference type="ARBA" id="ARBA00001964"/>
    </source>
</evidence>
<dbReference type="GO" id="GO:0009083">
    <property type="term" value="P:branched-chain amino acid catabolic process"/>
    <property type="evidence" value="ECO:0007669"/>
    <property type="project" value="TreeGrafter"/>
</dbReference>
<dbReference type="OrthoDB" id="9766715at2"/>
<gene>
    <name evidence="6" type="ORF">SAMN04489752_1207</name>
</gene>
<keyword evidence="3 4" id="KW-0786">Thiamine pyrophosphate</keyword>
<evidence type="ECO:0000256" key="4">
    <source>
        <dbReference type="RuleBase" id="RU365014"/>
    </source>
</evidence>
<protein>
    <recommendedName>
        <fullName evidence="4">2-oxoisovalerate dehydrogenase subunit alpha</fullName>
        <ecNumber evidence="4">1.2.4.4</ecNumber>
    </recommendedName>
    <alternativeName>
        <fullName evidence="4">Branched-chain alpha-keto acid dehydrogenase E1 component alpha chain</fullName>
    </alternativeName>
</protein>
<evidence type="ECO:0000313" key="7">
    <source>
        <dbReference type="Proteomes" id="UP000199597"/>
    </source>
</evidence>
<evidence type="ECO:0000256" key="2">
    <source>
        <dbReference type="ARBA" id="ARBA00023002"/>
    </source>
</evidence>
<dbReference type="InterPro" id="IPR029061">
    <property type="entry name" value="THDP-binding"/>
</dbReference>
<dbReference type="PANTHER" id="PTHR43380">
    <property type="entry name" value="2-OXOISOVALERATE DEHYDROGENASE SUBUNIT ALPHA, MITOCHONDRIAL"/>
    <property type="match status" value="1"/>
</dbReference>
<name>A0A1H1QBF2_9MICO</name>
<dbReference type="PANTHER" id="PTHR43380:SF1">
    <property type="entry name" value="2-OXOISOVALERATE DEHYDROGENASE SUBUNIT ALPHA, MITOCHONDRIAL"/>
    <property type="match status" value="1"/>
</dbReference>
<comment type="similarity">
    <text evidence="4">Belongs to the BCKDHA family.</text>
</comment>
<dbReference type="STRING" id="1136497.SAMN04489752_1207"/>